<reference evidence="2" key="1">
    <citation type="submission" date="2009-09" db="EMBL/GenBank/DDBJ databases">
        <authorList>
            <person name="Weinstock G."/>
            <person name="Sodergren E."/>
            <person name="Clifton S."/>
            <person name="Fulton L."/>
            <person name="Fulton B."/>
            <person name="Courtney L."/>
            <person name="Fronick C."/>
            <person name="Harrison M."/>
            <person name="Strong C."/>
            <person name="Farmer C."/>
            <person name="Delahaunty K."/>
            <person name="Markovic C."/>
            <person name="Hall O."/>
            <person name="Minx P."/>
            <person name="Tomlinson C."/>
            <person name="Mitreva M."/>
            <person name="Nelson J."/>
            <person name="Hou S."/>
            <person name="Wollam A."/>
            <person name="Pepin K.H."/>
            <person name="Johnson M."/>
            <person name="Bhonagiri V."/>
            <person name="Nash W.E."/>
            <person name="Warren W."/>
            <person name="Chinwalla A."/>
            <person name="Mardis E.R."/>
            <person name="Wilson R.K."/>
        </authorList>
    </citation>
    <scope>NUCLEOTIDE SEQUENCE [LARGE SCALE GENOMIC DNA]</scope>
    <source>
        <strain evidence="2">DSM 20544</strain>
    </source>
</reference>
<protein>
    <submittedName>
        <fullName evidence="2">Uncharacterized protein</fullName>
    </submittedName>
</protein>
<organism evidence="2 3">
    <name type="scientific">Mitsuokella multacida DSM 20544</name>
    <dbReference type="NCBI Taxonomy" id="500635"/>
    <lineage>
        <taxon>Bacteria</taxon>
        <taxon>Bacillati</taxon>
        <taxon>Bacillota</taxon>
        <taxon>Negativicutes</taxon>
        <taxon>Selenomonadales</taxon>
        <taxon>Selenomonadaceae</taxon>
        <taxon>Mitsuokella</taxon>
    </lineage>
</organism>
<evidence type="ECO:0000313" key="3">
    <source>
        <dbReference type="Proteomes" id="UP000003671"/>
    </source>
</evidence>
<dbReference type="PATRIC" id="fig|500635.8.peg.377"/>
<evidence type="ECO:0000313" key="2">
    <source>
        <dbReference type="EMBL" id="EEX69359.1"/>
    </source>
</evidence>
<dbReference type="STRING" id="500635.MITSMUL_03980"/>
<keyword evidence="3" id="KW-1185">Reference proteome</keyword>
<dbReference type="Proteomes" id="UP000003671">
    <property type="component" value="Unassembled WGS sequence"/>
</dbReference>
<evidence type="ECO:0000256" key="1">
    <source>
        <dbReference type="SAM" id="MobiDB-lite"/>
    </source>
</evidence>
<dbReference type="AlphaFoldDB" id="C9KL81"/>
<gene>
    <name evidence="2" type="ORF">MITSMUL_03980</name>
</gene>
<proteinExistence type="predicted"/>
<dbReference type="GeneID" id="93481090"/>
<accession>C9KL81</accession>
<dbReference type="RefSeq" id="WP_005840333.1">
    <property type="nucleotide sequence ID" value="NZ_GG697141.2"/>
</dbReference>
<dbReference type="HOGENOM" id="CLU_1287652_0_0_9"/>
<name>C9KL81_9FIRM</name>
<feature type="region of interest" description="Disordered" evidence="1">
    <location>
        <begin position="80"/>
        <end position="130"/>
    </location>
</feature>
<dbReference type="EMBL" id="ABWK02000010">
    <property type="protein sequence ID" value="EEX69359.1"/>
    <property type="molecule type" value="Genomic_DNA"/>
</dbReference>
<comment type="caution">
    <text evidence="2">The sequence shown here is derived from an EMBL/GenBank/DDBJ whole genome shotgun (WGS) entry which is preliminary data.</text>
</comment>
<sequence>MTMHVEPKHIVTGAVMTVLLALFLFWQGDADGMDQQPVQMEQGASDGRSPDQAAKKQMAARYEKIRGMESQVAIEDLRNPFSPAHEKRGEAVAEPTKNEALQGKAAPSKKQEAARQQVAPLPQEAGTAAEAGRVTTPAAQSVQAGTDGAKAVLALRGIVQGGVEPLVILSDGRTSQSLAVGERFLAYEVVEIGRTGVRLRGPEGEIWLTMASFS</sequence>
<feature type="region of interest" description="Disordered" evidence="1">
    <location>
        <begin position="39"/>
        <end position="58"/>
    </location>
</feature>